<evidence type="ECO:0000313" key="1">
    <source>
        <dbReference type="EMBL" id="KAG8233401.1"/>
    </source>
</evidence>
<protein>
    <submittedName>
        <fullName evidence="1">Uncharacterized protein</fullName>
    </submittedName>
</protein>
<evidence type="ECO:0000313" key="2">
    <source>
        <dbReference type="Proteomes" id="UP000792457"/>
    </source>
</evidence>
<reference evidence="1" key="1">
    <citation type="submission" date="2013-04" db="EMBL/GenBank/DDBJ databases">
        <authorList>
            <person name="Qu J."/>
            <person name="Murali S.C."/>
            <person name="Bandaranaike D."/>
            <person name="Bellair M."/>
            <person name="Blankenburg K."/>
            <person name="Chao H."/>
            <person name="Dinh H."/>
            <person name="Doddapaneni H."/>
            <person name="Downs B."/>
            <person name="Dugan-Rocha S."/>
            <person name="Elkadiri S."/>
            <person name="Gnanaolivu R.D."/>
            <person name="Hernandez B."/>
            <person name="Javaid M."/>
            <person name="Jayaseelan J.C."/>
            <person name="Lee S."/>
            <person name="Li M."/>
            <person name="Ming W."/>
            <person name="Munidasa M."/>
            <person name="Muniz J."/>
            <person name="Nguyen L."/>
            <person name="Ongeri F."/>
            <person name="Osuji N."/>
            <person name="Pu L.-L."/>
            <person name="Puazo M."/>
            <person name="Qu C."/>
            <person name="Quiroz J."/>
            <person name="Raj R."/>
            <person name="Weissenberger G."/>
            <person name="Xin Y."/>
            <person name="Zou X."/>
            <person name="Han Y."/>
            <person name="Richards S."/>
            <person name="Worley K."/>
            <person name="Muzny D."/>
            <person name="Gibbs R."/>
        </authorList>
    </citation>
    <scope>NUCLEOTIDE SEQUENCE</scope>
    <source>
        <strain evidence="1">Sampled in the wild</strain>
    </source>
</reference>
<organism evidence="1 2">
    <name type="scientific">Ladona fulva</name>
    <name type="common">Scarce chaser dragonfly</name>
    <name type="synonym">Libellula fulva</name>
    <dbReference type="NCBI Taxonomy" id="123851"/>
    <lineage>
        <taxon>Eukaryota</taxon>
        <taxon>Metazoa</taxon>
        <taxon>Ecdysozoa</taxon>
        <taxon>Arthropoda</taxon>
        <taxon>Hexapoda</taxon>
        <taxon>Insecta</taxon>
        <taxon>Pterygota</taxon>
        <taxon>Palaeoptera</taxon>
        <taxon>Odonata</taxon>
        <taxon>Epiprocta</taxon>
        <taxon>Anisoptera</taxon>
        <taxon>Libelluloidea</taxon>
        <taxon>Libellulidae</taxon>
        <taxon>Ladona</taxon>
    </lineage>
</organism>
<name>A0A8K0KDZ4_LADFU</name>
<sequence length="85" mass="9237">MSKQNIKIAMQYTSSLQPSQLELFSLTELAGVTAHPQVLSFADLADGPALSLLRITKDKSSTGAEIPSSKRFYLMELSLASIAMF</sequence>
<accession>A0A8K0KDZ4</accession>
<gene>
    <name evidence="1" type="ORF">J437_LFUL013394</name>
</gene>
<proteinExistence type="predicted"/>
<keyword evidence="2" id="KW-1185">Reference proteome</keyword>
<dbReference type="Proteomes" id="UP000792457">
    <property type="component" value="Unassembled WGS sequence"/>
</dbReference>
<reference evidence="1" key="2">
    <citation type="submission" date="2017-10" db="EMBL/GenBank/DDBJ databases">
        <title>Ladona fulva Genome sequencing and assembly.</title>
        <authorList>
            <person name="Murali S."/>
            <person name="Richards S."/>
            <person name="Bandaranaike D."/>
            <person name="Bellair M."/>
            <person name="Blankenburg K."/>
            <person name="Chao H."/>
            <person name="Dinh H."/>
            <person name="Doddapaneni H."/>
            <person name="Dugan-Rocha S."/>
            <person name="Elkadiri S."/>
            <person name="Gnanaolivu R."/>
            <person name="Hernandez B."/>
            <person name="Skinner E."/>
            <person name="Javaid M."/>
            <person name="Lee S."/>
            <person name="Li M."/>
            <person name="Ming W."/>
            <person name="Munidasa M."/>
            <person name="Muniz J."/>
            <person name="Nguyen L."/>
            <person name="Hughes D."/>
            <person name="Osuji N."/>
            <person name="Pu L.-L."/>
            <person name="Puazo M."/>
            <person name="Qu C."/>
            <person name="Quiroz J."/>
            <person name="Raj R."/>
            <person name="Weissenberger G."/>
            <person name="Xin Y."/>
            <person name="Zou X."/>
            <person name="Han Y."/>
            <person name="Worley K."/>
            <person name="Muzny D."/>
            <person name="Gibbs R."/>
        </authorList>
    </citation>
    <scope>NUCLEOTIDE SEQUENCE</scope>
    <source>
        <strain evidence="1">Sampled in the wild</strain>
    </source>
</reference>
<comment type="caution">
    <text evidence="1">The sequence shown here is derived from an EMBL/GenBank/DDBJ whole genome shotgun (WGS) entry which is preliminary data.</text>
</comment>
<dbReference type="EMBL" id="KZ308717">
    <property type="protein sequence ID" value="KAG8233401.1"/>
    <property type="molecule type" value="Genomic_DNA"/>
</dbReference>
<dbReference type="AlphaFoldDB" id="A0A8K0KDZ4"/>